<dbReference type="RefSeq" id="XP_058978944.1">
    <property type="nucleotide sequence ID" value="XM_059122961.1"/>
</dbReference>
<dbReference type="GO" id="GO:0005739">
    <property type="term" value="C:mitochondrion"/>
    <property type="evidence" value="ECO:0007669"/>
    <property type="project" value="TreeGrafter"/>
</dbReference>
<evidence type="ECO:0000313" key="8">
    <source>
        <dbReference type="Proteomes" id="UP001652621"/>
    </source>
</evidence>
<dbReference type="CDD" id="cd01087">
    <property type="entry name" value="Prolidase"/>
    <property type="match status" value="1"/>
</dbReference>
<dbReference type="KEGG" id="mde:101893231"/>
<dbReference type="RefSeq" id="XP_005192145.2">
    <property type="nucleotide sequence ID" value="XM_005192088.4"/>
</dbReference>
<dbReference type="VEuPathDB" id="VectorBase:MDOMA2_010341"/>
<dbReference type="PANTHER" id="PTHR43226">
    <property type="entry name" value="XAA-PRO AMINOPEPTIDASE 3"/>
    <property type="match status" value="1"/>
</dbReference>
<dbReference type="SMART" id="SM01011">
    <property type="entry name" value="AMP_N"/>
    <property type="match status" value="1"/>
</dbReference>
<dbReference type="SUPFAM" id="SSF53092">
    <property type="entry name" value="Creatinase/prolidase N-terminal domain"/>
    <property type="match status" value="1"/>
</dbReference>
<dbReference type="GO" id="GO:0030145">
    <property type="term" value="F:manganese ion binding"/>
    <property type="evidence" value="ECO:0007669"/>
    <property type="project" value="InterPro"/>
</dbReference>
<evidence type="ECO:0000256" key="2">
    <source>
        <dbReference type="ARBA" id="ARBA00008766"/>
    </source>
</evidence>
<keyword evidence="5" id="KW-0464">Manganese</keyword>
<feature type="domain" description="Aminopeptidase P N-terminal" evidence="6">
    <location>
        <begin position="69"/>
        <end position="217"/>
    </location>
</feature>
<keyword evidence="8" id="KW-1185">Reference proteome</keyword>
<dbReference type="VEuPathDB" id="VectorBase:MDOA009600"/>
<name>A0A1I8MY31_MUSDO</name>
<dbReference type="eggNOG" id="KOG2414">
    <property type="taxonomic scope" value="Eukaryota"/>
</dbReference>
<reference evidence="7" key="1">
    <citation type="submission" date="2020-05" db="UniProtKB">
        <authorList>
            <consortium name="EnsemblMetazoa"/>
        </authorList>
    </citation>
    <scope>IDENTIFICATION</scope>
    <source>
        <strain evidence="7">Aabys</strain>
    </source>
</reference>
<dbReference type="PANTHER" id="PTHR43226:SF4">
    <property type="entry name" value="XAA-PRO AMINOPEPTIDASE 3"/>
    <property type="match status" value="1"/>
</dbReference>
<dbReference type="OrthoDB" id="4215474at2759"/>
<sequence length="514" mass="58783">MFTLLRIQRKFDIFQISNKQKIISKFSSYNNVTNAEKNISDALNNQAFGQPVHSTHPHIVNKDELVPGLKVEEFQQRRARLLNGVQKYAADYLKEKCGNRNHLIIIPSSTKKYMSDKIPYIFRQNSDFYYLSGCLEPDTILAMYIDETGNTKSLMFMRPKDKHVELWEGPRTGVDMAVELFGLDEAYPVDSYENELKRHIEFKKPLIWFDAKSCELQNIGEITKKSSSSLFVESPSAIIQGMRLFKSPSEQHLMRRTCEIASHSINEVMSESRPGHSEHHIFAMIDFKCRMRNANYLAYPPVVASGNNATTIHYINNTQLLKSNDLLLMDAGCEYAGYTSDITRTWPVSGEFTESQKILYDVVLQLQKELIGTLLNEGGQTLDHLFDTMCLRLGKYLQEIGLVPKHITDVVGLTRAGYQFCPHHVSHYLGMDVHDTPLMPRSLKLLPGMVCTVEPGVYISKHRTDVPKEFRGVGIRIEDDILINSDNKVEVLTSVCCKEIFDLENLQKKKEIEK</sequence>
<dbReference type="GO" id="GO:0070006">
    <property type="term" value="F:metalloaminopeptidase activity"/>
    <property type="evidence" value="ECO:0007669"/>
    <property type="project" value="InterPro"/>
</dbReference>
<dbReference type="GO" id="GO:0006508">
    <property type="term" value="P:proteolysis"/>
    <property type="evidence" value="ECO:0007669"/>
    <property type="project" value="TreeGrafter"/>
</dbReference>
<dbReference type="InterPro" id="IPR029149">
    <property type="entry name" value="Creatin/AminoP/Spt16_N"/>
</dbReference>
<evidence type="ECO:0000259" key="6">
    <source>
        <dbReference type="SMART" id="SM01011"/>
    </source>
</evidence>
<accession>A0A1I8MY31</accession>
<dbReference type="InterPro" id="IPR000994">
    <property type="entry name" value="Pept_M24"/>
</dbReference>
<keyword evidence="3" id="KW-0479">Metal-binding</keyword>
<protein>
    <submittedName>
        <fullName evidence="9">Xaa-Pro aminopeptidase 3-like</fullName>
    </submittedName>
</protein>
<dbReference type="Gene3D" id="3.40.350.10">
    <property type="entry name" value="Creatinase/prolidase N-terminal domain"/>
    <property type="match status" value="1"/>
</dbReference>
<dbReference type="EnsemblMetazoa" id="MDOA009600-RA">
    <property type="protein sequence ID" value="MDOA009600-PA"/>
    <property type="gene ID" value="MDOA009600"/>
</dbReference>
<dbReference type="SUPFAM" id="SSF55920">
    <property type="entry name" value="Creatinase/aminopeptidase"/>
    <property type="match status" value="1"/>
</dbReference>
<dbReference type="AlphaFoldDB" id="A0A1I8MY31"/>
<evidence type="ECO:0000256" key="1">
    <source>
        <dbReference type="ARBA" id="ARBA00001936"/>
    </source>
</evidence>
<evidence type="ECO:0000313" key="9">
    <source>
        <dbReference type="RefSeq" id="XP_058978944.1"/>
    </source>
</evidence>
<dbReference type="InterPro" id="IPR036005">
    <property type="entry name" value="Creatinase/aminopeptidase-like"/>
</dbReference>
<organism evidence="7">
    <name type="scientific">Musca domestica</name>
    <name type="common">House fly</name>
    <dbReference type="NCBI Taxonomy" id="7370"/>
    <lineage>
        <taxon>Eukaryota</taxon>
        <taxon>Metazoa</taxon>
        <taxon>Ecdysozoa</taxon>
        <taxon>Arthropoda</taxon>
        <taxon>Hexapoda</taxon>
        <taxon>Insecta</taxon>
        <taxon>Pterygota</taxon>
        <taxon>Neoptera</taxon>
        <taxon>Endopterygota</taxon>
        <taxon>Diptera</taxon>
        <taxon>Brachycera</taxon>
        <taxon>Muscomorpha</taxon>
        <taxon>Muscoidea</taxon>
        <taxon>Muscidae</taxon>
        <taxon>Musca</taxon>
    </lineage>
</organism>
<evidence type="ECO:0000256" key="3">
    <source>
        <dbReference type="ARBA" id="ARBA00022723"/>
    </source>
</evidence>
<reference evidence="9" key="2">
    <citation type="submission" date="2025-05" db="UniProtKB">
        <authorList>
            <consortium name="RefSeq"/>
        </authorList>
    </citation>
    <scope>IDENTIFICATION</scope>
    <source>
        <strain evidence="9">Aabys</strain>
        <tissue evidence="9">Whole body</tissue>
    </source>
</reference>
<dbReference type="InterPro" id="IPR052433">
    <property type="entry name" value="X-Pro_dipept-like"/>
</dbReference>
<dbReference type="InterPro" id="IPR007865">
    <property type="entry name" value="Aminopep_P_N"/>
</dbReference>
<dbReference type="Gene3D" id="3.90.230.10">
    <property type="entry name" value="Creatinase/methionine aminopeptidase superfamily"/>
    <property type="match status" value="1"/>
</dbReference>
<dbReference type="Pfam" id="PF00557">
    <property type="entry name" value="Peptidase_M24"/>
    <property type="match status" value="1"/>
</dbReference>
<evidence type="ECO:0000256" key="4">
    <source>
        <dbReference type="ARBA" id="ARBA00022801"/>
    </source>
</evidence>
<comment type="similarity">
    <text evidence="2">Belongs to the peptidase M24B family.</text>
</comment>
<dbReference type="STRING" id="7370.A0A1I8MY31"/>
<keyword evidence="4" id="KW-0378">Hydrolase</keyword>
<evidence type="ECO:0000313" key="7">
    <source>
        <dbReference type="EnsemblMetazoa" id="MDOA009600-PA"/>
    </source>
</evidence>
<dbReference type="Proteomes" id="UP001652621">
    <property type="component" value="Unplaced"/>
</dbReference>
<comment type="cofactor">
    <cofactor evidence="1">
        <name>Mn(2+)</name>
        <dbReference type="ChEBI" id="CHEBI:29035"/>
    </cofactor>
</comment>
<proteinExistence type="inferred from homology"/>
<gene>
    <name evidence="7" type="primary">101893231</name>
    <name evidence="9" type="synonym">LOC131802610</name>
</gene>
<dbReference type="Pfam" id="PF05195">
    <property type="entry name" value="AMP_N"/>
    <property type="match status" value="1"/>
</dbReference>
<evidence type="ECO:0000256" key="5">
    <source>
        <dbReference type="ARBA" id="ARBA00023211"/>
    </source>
</evidence>